<keyword evidence="2" id="KW-1185">Reference proteome</keyword>
<name>A0A9D4XPN9_PEA</name>
<dbReference type="GO" id="GO:0006508">
    <property type="term" value="P:proteolysis"/>
    <property type="evidence" value="ECO:0007669"/>
    <property type="project" value="InterPro"/>
</dbReference>
<dbReference type="GO" id="GO:0004190">
    <property type="term" value="F:aspartic-type endopeptidase activity"/>
    <property type="evidence" value="ECO:0007669"/>
    <property type="project" value="InterPro"/>
</dbReference>
<protein>
    <submittedName>
        <fullName evidence="1">Uncharacterized protein</fullName>
    </submittedName>
</protein>
<dbReference type="EMBL" id="JAMSHJ010000003">
    <property type="protein sequence ID" value="KAI5425066.1"/>
    <property type="molecule type" value="Genomic_DNA"/>
</dbReference>
<dbReference type="PROSITE" id="PS00141">
    <property type="entry name" value="ASP_PROTEASE"/>
    <property type="match status" value="1"/>
</dbReference>
<evidence type="ECO:0000313" key="2">
    <source>
        <dbReference type="Proteomes" id="UP001058974"/>
    </source>
</evidence>
<evidence type="ECO:0000313" key="1">
    <source>
        <dbReference type="EMBL" id="KAI5425066.1"/>
    </source>
</evidence>
<dbReference type="SUPFAM" id="SSF50630">
    <property type="entry name" value="Acid proteases"/>
    <property type="match status" value="1"/>
</dbReference>
<dbReference type="CDD" id="cd00303">
    <property type="entry name" value="retropepsin_like"/>
    <property type="match status" value="1"/>
</dbReference>
<accession>A0A9D4XPN9</accession>
<dbReference type="PANTHER" id="PTHR33240">
    <property type="entry name" value="OS08G0508500 PROTEIN"/>
    <property type="match status" value="1"/>
</dbReference>
<dbReference type="Proteomes" id="UP001058974">
    <property type="component" value="Chromosome 3"/>
</dbReference>
<dbReference type="Gene3D" id="2.40.70.10">
    <property type="entry name" value="Acid Proteases"/>
    <property type="match status" value="1"/>
</dbReference>
<dbReference type="AlphaFoldDB" id="A0A9D4XPN9"/>
<reference evidence="1 2" key="1">
    <citation type="journal article" date="2022" name="Nat. Genet.">
        <title>Improved pea reference genome and pan-genome highlight genomic features and evolutionary characteristics.</title>
        <authorList>
            <person name="Yang T."/>
            <person name="Liu R."/>
            <person name="Luo Y."/>
            <person name="Hu S."/>
            <person name="Wang D."/>
            <person name="Wang C."/>
            <person name="Pandey M.K."/>
            <person name="Ge S."/>
            <person name="Xu Q."/>
            <person name="Li N."/>
            <person name="Li G."/>
            <person name="Huang Y."/>
            <person name="Saxena R.K."/>
            <person name="Ji Y."/>
            <person name="Li M."/>
            <person name="Yan X."/>
            <person name="He Y."/>
            <person name="Liu Y."/>
            <person name="Wang X."/>
            <person name="Xiang C."/>
            <person name="Varshney R.K."/>
            <person name="Ding H."/>
            <person name="Gao S."/>
            <person name="Zong X."/>
        </authorList>
    </citation>
    <scope>NUCLEOTIDE SEQUENCE [LARGE SCALE GENOMIC DNA]</scope>
    <source>
        <strain evidence="1 2">cv. Zhongwan 6</strain>
    </source>
</reference>
<dbReference type="Gramene" id="Psat03G0102500-T1">
    <property type="protein sequence ID" value="KAI5425066.1"/>
    <property type="gene ID" value="KIW84_031025"/>
</dbReference>
<gene>
    <name evidence="1" type="ORF">KIW84_031025</name>
</gene>
<sequence length="411" mass="45471">MNSEPHREALHKVLDVAYVDHDVTIEQFDSIVANITACNNLSFCDSDLPEEGRDHNLALHISMNCKDDAMSNVMVDTGSSLNVVPKSTLSRLSYQGPPMRQSGVVVKAFDGSRKTVIGEVDLPIKIGPSDFQITFQVMDIHPSYSCLLGRPWIHEVGAVTSTLHQKLKFVKNKKLVVVGGEKALLVSHLSSFSYIDAEDEVGTPFQALSIEKRTPSFTSYRDAKLAIECGAIAGLGKMIELEENKSRAGIGFSSGVFDEKGLLKSGGFVHTSQDEEAAAVLEEDAEDSGNFIIPGGICNNWVAVDVPTVIHNSTLIYRPIEHNDPTPSPNFEFPVFETEEDDVEEIPDEITRLLEHEEKIIQPHLENLETVNLGSEDCVREVKIGALLEEYVKKGLIELLREYVDVFAWFD</sequence>
<comment type="caution">
    <text evidence="1">The sequence shown here is derived from an EMBL/GenBank/DDBJ whole genome shotgun (WGS) entry which is preliminary data.</text>
</comment>
<dbReference type="InterPro" id="IPR001969">
    <property type="entry name" value="Aspartic_peptidase_AS"/>
</dbReference>
<organism evidence="1 2">
    <name type="scientific">Pisum sativum</name>
    <name type="common">Garden pea</name>
    <name type="synonym">Lathyrus oleraceus</name>
    <dbReference type="NCBI Taxonomy" id="3888"/>
    <lineage>
        <taxon>Eukaryota</taxon>
        <taxon>Viridiplantae</taxon>
        <taxon>Streptophyta</taxon>
        <taxon>Embryophyta</taxon>
        <taxon>Tracheophyta</taxon>
        <taxon>Spermatophyta</taxon>
        <taxon>Magnoliopsida</taxon>
        <taxon>eudicotyledons</taxon>
        <taxon>Gunneridae</taxon>
        <taxon>Pentapetalae</taxon>
        <taxon>rosids</taxon>
        <taxon>fabids</taxon>
        <taxon>Fabales</taxon>
        <taxon>Fabaceae</taxon>
        <taxon>Papilionoideae</taxon>
        <taxon>50 kb inversion clade</taxon>
        <taxon>NPAAA clade</taxon>
        <taxon>Hologalegina</taxon>
        <taxon>IRL clade</taxon>
        <taxon>Fabeae</taxon>
        <taxon>Lathyrus</taxon>
    </lineage>
</organism>
<dbReference type="InterPro" id="IPR021109">
    <property type="entry name" value="Peptidase_aspartic_dom_sf"/>
</dbReference>
<dbReference type="PANTHER" id="PTHR33240:SF15">
    <property type="entry name" value="GAG-PRO-LIKE PROTEIN"/>
    <property type="match status" value="1"/>
</dbReference>
<proteinExistence type="predicted"/>
<dbReference type="Pfam" id="PF13650">
    <property type="entry name" value="Asp_protease_2"/>
    <property type="match status" value="1"/>
</dbReference>